<protein>
    <submittedName>
        <fullName evidence="3">IS30 family transposase</fullName>
    </submittedName>
</protein>
<dbReference type="InterPro" id="IPR001584">
    <property type="entry name" value="Integrase_cat-core"/>
</dbReference>
<dbReference type="Pfam" id="PF13936">
    <property type="entry name" value="HTH_38"/>
    <property type="match status" value="1"/>
</dbReference>
<dbReference type="SUPFAM" id="SSF53098">
    <property type="entry name" value="Ribonuclease H-like"/>
    <property type="match status" value="1"/>
</dbReference>
<dbReference type="GO" id="GO:0032196">
    <property type="term" value="P:transposition"/>
    <property type="evidence" value="ECO:0007669"/>
    <property type="project" value="TreeGrafter"/>
</dbReference>
<name>A0A923MYE4_9BURK</name>
<dbReference type="AlphaFoldDB" id="A0A923MYE4"/>
<dbReference type="NCBIfam" id="NF033563">
    <property type="entry name" value="transpos_IS30"/>
    <property type="match status" value="1"/>
</dbReference>
<dbReference type="GO" id="GO:0015074">
    <property type="term" value="P:DNA integration"/>
    <property type="evidence" value="ECO:0007669"/>
    <property type="project" value="InterPro"/>
</dbReference>
<dbReference type="PROSITE" id="PS50994">
    <property type="entry name" value="INTEGRASE"/>
    <property type="match status" value="1"/>
</dbReference>
<accession>A0A923MYE4</accession>
<dbReference type="RefSeq" id="WP_187079153.1">
    <property type="nucleotide sequence ID" value="NZ_JACORT010000031.1"/>
</dbReference>
<sequence>MTAKKDRGLAPEHAAEMWRRWKDGQFLREIGLAIGRDSGTIHWHIKQRGGIAPAARVRSERHLSLADREEISRGLVAGRSLRGIARELGRPVSTISREVQRNGGTQAYRAAAAEQCAWTRAARPKIWRLASNAPLREVVSQRLREDWAPQQIAGWLKREYENQPQMQVSHETIYRSLFVQAKSTLKKELLAQLRSKRQVRRTMTLKERKQGQIVGAVSIRERPPCVDDRAVPGHWEGDLIVGAKGSHIATLVERHSRYVMLAKLGGKDSQTVVDALIERVKKLPTNLMQTLTWDRGTEMAQHSRFTVATDVQVYFCDPRSPWQRGTNENTNGLLRYYLKRTDDLSVYTQEQLDEIARKLNTRPRETLGFEKPVERLAASVALIP</sequence>
<dbReference type="InterPro" id="IPR053392">
    <property type="entry name" value="Transposase_IS30-like"/>
</dbReference>
<dbReference type="GO" id="GO:0006310">
    <property type="term" value="P:DNA recombination"/>
    <property type="evidence" value="ECO:0007669"/>
    <property type="project" value="UniProtKB-KW"/>
</dbReference>
<comment type="caution">
    <text evidence="3">The sequence shown here is derived from an EMBL/GenBank/DDBJ whole genome shotgun (WGS) entry which is preliminary data.</text>
</comment>
<organism evidence="3 4">
    <name type="scientific">Ramlibacter cellulosilyticus</name>
    <dbReference type="NCBI Taxonomy" id="2764187"/>
    <lineage>
        <taxon>Bacteria</taxon>
        <taxon>Pseudomonadati</taxon>
        <taxon>Pseudomonadota</taxon>
        <taxon>Betaproteobacteria</taxon>
        <taxon>Burkholderiales</taxon>
        <taxon>Comamonadaceae</taxon>
        <taxon>Ramlibacter</taxon>
    </lineage>
</organism>
<feature type="domain" description="Integrase catalytic" evidence="2">
    <location>
        <begin position="219"/>
        <end position="380"/>
    </location>
</feature>
<dbReference type="InterPro" id="IPR051917">
    <property type="entry name" value="Transposase-Integrase"/>
</dbReference>
<evidence type="ECO:0000256" key="1">
    <source>
        <dbReference type="ARBA" id="ARBA00023172"/>
    </source>
</evidence>
<dbReference type="InterPro" id="IPR036397">
    <property type="entry name" value="RNaseH_sf"/>
</dbReference>
<keyword evidence="4" id="KW-1185">Reference proteome</keyword>
<dbReference type="GO" id="GO:0003676">
    <property type="term" value="F:nucleic acid binding"/>
    <property type="evidence" value="ECO:0007669"/>
    <property type="project" value="InterPro"/>
</dbReference>
<dbReference type="PANTHER" id="PTHR10948:SF23">
    <property type="entry name" value="TRANSPOSASE INSI FOR INSERTION SEQUENCE ELEMENT IS30A-RELATED"/>
    <property type="match status" value="1"/>
</dbReference>
<keyword evidence="1" id="KW-0233">DNA recombination</keyword>
<dbReference type="Pfam" id="PF00665">
    <property type="entry name" value="rve"/>
    <property type="match status" value="1"/>
</dbReference>
<evidence type="ECO:0000313" key="3">
    <source>
        <dbReference type="EMBL" id="MBC5786409.1"/>
    </source>
</evidence>
<reference evidence="3" key="1">
    <citation type="submission" date="2020-08" db="EMBL/GenBank/DDBJ databases">
        <title>Ramlibacter sp. USB13 16S ribosomal RNA gene genome sequencing and assembly.</title>
        <authorList>
            <person name="Kang M."/>
        </authorList>
    </citation>
    <scope>NUCLEOTIDE SEQUENCE</scope>
    <source>
        <strain evidence="3">USB13</strain>
    </source>
</reference>
<dbReference type="EMBL" id="JACORT010000031">
    <property type="protein sequence ID" value="MBC5786409.1"/>
    <property type="molecule type" value="Genomic_DNA"/>
</dbReference>
<evidence type="ECO:0000259" key="2">
    <source>
        <dbReference type="PROSITE" id="PS50994"/>
    </source>
</evidence>
<proteinExistence type="predicted"/>
<dbReference type="GO" id="GO:0004803">
    <property type="term" value="F:transposase activity"/>
    <property type="evidence" value="ECO:0007669"/>
    <property type="project" value="TreeGrafter"/>
</dbReference>
<dbReference type="Gene3D" id="3.30.420.10">
    <property type="entry name" value="Ribonuclease H-like superfamily/Ribonuclease H"/>
    <property type="match status" value="1"/>
</dbReference>
<gene>
    <name evidence="3" type="ORF">H8N03_25980</name>
</gene>
<evidence type="ECO:0000313" key="4">
    <source>
        <dbReference type="Proteomes" id="UP000608513"/>
    </source>
</evidence>
<dbReference type="PANTHER" id="PTHR10948">
    <property type="entry name" value="TRANSPOSASE"/>
    <property type="match status" value="1"/>
</dbReference>
<dbReference type="InterPro" id="IPR025246">
    <property type="entry name" value="IS30-like_HTH"/>
</dbReference>
<dbReference type="Proteomes" id="UP000608513">
    <property type="component" value="Unassembled WGS sequence"/>
</dbReference>
<dbReference type="GO" id="GO:0005829">
    <property type="term" value="C:cytosol"/>
    <property type="evidence" value="ECO:0007669"/>
    <property type="project" value="TreeGrafter"/>
</dbReference>
<dbReference type="InterPro" id="IPR012337">
    <property type="entry name" value="RNaseH-like_sf"/>
</dbReference>